<keyword evidence="1" id="KW-0812">Transmembrane</keyword>
<proteinExistence type="predicted"/>
<dbReference type="HOGENOM" id="CLU_275571_0_0_1"/>
<feature type="transmembrane region" description="Helical" evidence="1">
    <location>
        <begin position="95"/>
        <end position="122"/>
    </location>
</feature>
<feature type="transmembrane region" description="Helical" evidence="1">
    <location>
        <begin position="264"/>
        <end position="283"/>
    </location>
</feature>
<evidence type="ECO:0000256" key="1">
    <source>
        <dbReference type="SAM" id="Phobius"/>
    </source>
</evidence>
<sequence>MNNFQQILHLFPFRVSLILSLIQLAVTPNDALDAMPDEVFVVSLQSTSTEVLPPSATLERIMVEYTGFSPVAIVWFFVLLGFPQIVARGSRRARLFLWALTSAVLIGGGGSSMNPAFLIQIFQAASLGTQDMMSFYLNPAIKFLEPNAWSLHPRLSSVDENDPISLVNIVRACISVWLHSLVTLHAELWQTGHLSGGSVPSLLRCCRSTHAIFISLCTRLGSISTPTGLDMLSDACVAILAVIMCWAIIQCVRRIGSTSTHRSWYFVAVSLLMLATASQLVLIPETGGGLRSIIGSILEGTPSLTVSFSAHFSYIRLVRTLIPRTQNYRIEVDFTSAVCAISIFKLITGCFRFAKSLFTGIDCRQEASAVRGIDSEQLSRRRGQSAVGSHLWDHTTLVESSRFAVAHHLGNRDAFEIRFPLLMLKSDLASDHENTTLVGGRTATSKFSASHSGRSNPLARSIPRIVNNSTNFSKFGQATSLTTTVLTAICELVCTTVRSKLCRIGHPTSRDVLDRLHQTWIDLQLASLIDHLIDVVFRGFRSVEVPIGLPIVPQSTWTPWSLLVKITSLLIISWAIVCAANAQSLAFLRAVISGKLILTIGFFWAYKYYGRLLFLASSSEKDNGNLHGRLLSSASSSDVFSVHCHETSLDSSTIFTLPRSESSLDLWIKTIVQNTDAAKSPPSASAPVEDVVLPTQPESVVSHHQRSLSDIPHLSCLNNSLVGSLLPDSTSSSRSRLLHSLSLVDIFSPRPDFIDGEFKLYGAKQTKLVSGADMTSSFGNIPSSACLLPLKSGSSTLISVVSSVGRAPGRATTPVDLEKSFDLGEGPSLPGDESSLGFSGLRADLQQLHDERRQISEKERKALRSADHRIRRVRRDINEGVEALRDVKLGIDVLVARCSDLAAPALAELPCPFDSSTTVKSLTSLRSDSPDYLEAWQMNYGVHAMGDSTVDTFASTSTSTPSSRSLCSPCLSSVDLASNGPSDVSDDLLSELAMLRAGLLDMNHSRDRASRIAAKERRAIGRHLEFIRKGIEEGREIAKEVRESARATELLHLQELEEALEDVQPVKPAFLWLCDESLRAQELSTNSVFTISHLASSCSIFALNATVSLPADPPLPVVEVVSPSESDSQIDISFESAEFVASSSSCAIRGHDYIGPVL</sequence>
<gene>
    <name evidence="2" type="ORF">JAAARDRAFT_189741</name>
</gene>
<evidence type="ECO:0000313" key="2">
    <source>
        <dbReference type="EMBL" id="KDQ62414.1"/>
    </source>
</evidence>
<feature type="transmembrane region" description="Helical" evidence="1">
    <location>
        <begin position="586"/>
        <end position="606"/>
    </location>
</feature>
<accession>A0A067Q607</accession>
<feature type="transmembrane region" description="Helical" evidence="1">
    <location>
        <begin position="557"/>
        <end position="579"/>
    </location>
</feature>
<reference evidence="3" key="1">
    <citation type="journal article" date="2014" name="Proc. Natl. Acad. Sci. U.S.A.">
        <title>Extensive sampling of basidiomycete genomes demonstrates inadequacy of the white-rot/brown-rot paradigm for wood decay fungi.</title>
        <authorList>
            <person name="Riley R."/>
            <person name="Salamov A.A."/>
            <person name="Brown D.W."/>
            <person name="Nagy L.G."/>
            <person name="Floudas D."/>
            <person name="Held B.W."/>
            <person name="Levasseur A."/>
            <person name="Lombard V."/>
            <person name="Morin E."/>
            <person name="Otillar R."/>
            <person name="Lindquist E.A."/>
            <person name="Sun H."/>
            <person name="LaButti K.M."/>
            <person name="Schmutz J."/>
            <person name="Jabbour D."/>
            <person name="Luo H."/>
            <person name="Baker S.E."/>
            <person name="Pisabarro A.G."/>
            <person name="Walton J.D."/>
            <person name="Blanchette R.A."/>
            <person name="Henrissat B."/>
            <person name="Martin F."/>
            <person name="Cullen D."/>
            <person name="Hibbett D.S."/>
            <person name="Grigoriev I.V."/>
        </authorList>
    </citation>
    <scope>NUCLEOTIDE SEQUENCE [LARGE SCALE GENOMIC DNA]</scope>
    <source>
        <strain evidence="3">MUCL 33604</strain>
    </source>
</reference>
<dbReference type="InParanoid" id="A0A067Q607"/>
<keyword evidence="3" id="KW-1185">Reference proteome</keyword>
<dbReference type="EMBL" id="KL197711">
    <property type="protein sequence ID" value="KDQ62414.1"/>
    <property type="molecule type" value="Genomic_DNA"/>
</dbReference>
<keyword evidence="1" id="KW-1133">Transmembrane helix</keyword>
<dbReference type="Proteomes" id="UP000027265">
    <property type="component" value="Unassembled WGS sequence"/>
</dbReference>
<protein>
    <submittedName>
        <fullName evidence="2">Uncharacterized protein</fullName>
    </submittedName>
</protein>
<evidence type="ECO:0000313" key="3">
    <source>
        <dbReference type="Proteomes" id="UP000027265"/>
    </source>
</evidence>
<feature type="transmembrane region" description="Helical" evidence="1">
    <location>
        <begin position="65"/>
        <end position="83"/>
    </location>
</feature>
<feature type="transmembrane region" description="Helical" evidence="1">
    <location>
        <begin position="231"/>
        <end position="252"/>
    </location>
</feature>
<keyword evidence="1" id="KW-0472">Membrane</keyword>
<organism evidence="2 3">
    <name type="scientific">Jaapia argillacea MUCL 33604</name>
    <dbReference type="NCBI Taxonomy" id="933084"/>
    <lineage>
        <taxon>Eukaryota</taxon>
        <taxon>Fungi</taxon>
        <taxon>Dikarya</taxon>
        <taxon>Basidiomycota</taxon>
        <taxon>Agaricomycotina</taxon>
        <taxon>Agaricomycetes</taxon>
        <taxon>Agaricomycetidae</taxon>
        <taxon>Jaapiales</taxon>
        <taxon>Jaapiaceae</taxon>
        <taxon>Jaapia</taxon>
    </lineage>
</organism>
<feature type="transmembrane region" description="Helical" evidence="1">
    <location>
        <begin position="7"/>
        <end position="26"/>
    </location>
</feature>
<name>A0A067Q607_9AGAM</name>
<dbReference type="AlphaFoldDB" id="A0A067Q607"/>